<feature type="chain" id="PRO_5046227827" evidence="2">
    <location>
        <begin position="26"/>
        <end position="553"/>
    </location>
</feature>
<dbReference type="GO" id="GO:0004519">
    <property type="term" value="F:endonuclease activity"/>
    <property type="evidence" value="ECO:0007669"/>
    <property type="project" value="UniProtKB-KW"/>
</dbReference>
<evidence type="ECO:0000259" key="3">
    <source>
        <dbReference type="PROSITE" id="PS50830"/>
    </source>
</evidence>
<dbReference type="InterPro" id="IPR035437">
    <property type="entry name" value="SNase_OB-fold_sf"/>
</dbReference>
<dbReference type="InterPro" id="IPR007253">
    <property type="entry name" value="Cell_wall-bd_2"/>
</dbReference>
<evidence type="ECO:0000256" key="1">
    <source>
        <dbReference type="SAM" id="MobiDB-lite"/>
    </source>
</evidence>
<keyword evidence="4" id="KW-0255">Endonuclease</keyword>
<dbReference type="Proteomes" id="UP000720595">
    <property type="component" value="Unassembled WGS sequence"/>
</dbReference>
<evidence type="ECO:0000313" key="4">
    <source>
        <dbReference type="EMBL" id="MBM7549602.1"/>
    </source>
</evidence>
<name>A0ABS2MHV1_9FIRM</name>
<comment type="caution">
    <text evidence="4">The sequence shown here is derived from an EMBL/GenBank/DDBJ whole genome shotgun (WGS) entry which is preliminary data.</text>
</comment>
<dbReference type="Pfam" id="PF00565">
    <property type="entry name" value="SNase"/>
    <property type="match status" value="1"/>
</dbReference>
<feature type="region of interest" description="Disordered" evidence="1">
    <location>
        <begin position="465"/>
        <end position="497"/>
    </location>
</feature>
<feature type="domain" description="TNase-like" evidence="3">
    <location>
        <begin position="336"/>
        <end position="468"/>
    </location>
</feature>
<dbReference type="SMART" id="SM00318">
    <property type="entry name" value="SNc"/>
    <property type="match status" value="1"/>
</dbReference>
<dbReference type="Gene3D" id="3.40.10.10">
    <property type="entry name" value="DNA Methylphosphotriester Repair Domain"/>
    <property type="match status" value="1"/>
</dbReference>
<dbReference type="EMBL" id="JAFBDH010000001">
    <property type="protein sequence ID" value="MBM7549602.1"/>
    <property type="molecule type" value="Genomic_DNA"/>
</dbReference>
<gene>
    <name evidence="4" type="ORF">JOD41_000317</name>
</gene>
<dbReference type="PROSITE" id="PS50830">
    <property type="entry name" value="TNASE_3"/>
    <property type="match status" value="1"/>
</dbReference>
<protein>
    <submittedName>
        <fullName evidence="4">Endonuclease YncB(Thermonuclease family)/putative cell wall-binding protein</fullName>
    </submittedName>
</protein>
<dbReference type="SUPFAM" id="SSF57884">
    <property type="entry name" value="Ada DNA repair protein, N-terminal domain (N-Ada 10)"/>
    <property type="match status" value="1"/>
</dbReference>
<dbReference type="InterPro" id="IPR002071">
    <property type="entry name" value="Thermonucl_AS"/>
</dbReference>
<keyword evidence="5" id="KW-1185">Reference proteome</keyword>
<organism evidence="4 5">
    <name type="scientific">Peptoniphilus gorbachii</name>
    <dbReference type="NCBI Taxonomy" id="411567"/>
    <lineage>
        <taxon>Bacteria</taxon>
        <taxon>Bacillati</taxon>
        <taxon>Bacillota</taxon>
        <taxon>Tissierellia</taxon>
        <taxon>Tissierellales</taxon>
        <taxon>Peptoniphilaceae</taxon>
        <taxon>Peptoniphilus</taxon>
    </lineage>
</organism>
<dbReference type="PROSITE" id="PS01123">
    <property type="entry name" value="TNASE_1"/>
    <property type="match status" value="1"/>
</dbReference>
<keyword evidence="4" id="KW-0540">Nuclease</keyword>
<evidence type="ECO:0000313" key="5">
    <source>
        <dbReference type="Proteomes" id="UP000720595"/>
    </source>
</evidence>
<dbReference type="Pfam" id="PF04122">
    <property type="entry name" value="CW_binding_2"/>
    <property type="match status" value="3"/>
</dbReference>
<dbReference type="InterPro" id="IPR035451">
    <property type="entry name" value="Ada-like_dom_sf"/>
</dbReference>
<dbReference type="InterPro" id="IPR051922">
    <property type="entry name" value="Bact_Sporulation_Assoc"/>
</dbReference>
<dbReference type="InterPro" id="IPR016071">
    <property type="entry name" value="Staphylococal_nuclease_OB-fold"/>
</dbReference>
<reference evidence="4 5" key="1">
    <citation type="submission" date="2021-01" db="EMBL/GenBank/DDBJ databases">
        <title>Genomic Encyclopedia of Type Strains, Phase IV (KMG-IV): sequencing the most valuable type-strain genomes for metagenomic binning, comparative biology and taxonomic classification.</title>
        <authorList>
            <person name="Goeker M."/>
        </authorList>
    </citation>
    <scope>NUCLEOTIDE SEQUENCE [LARGE SCALE GENOMIC DNA]</scope>
    <source>
        <strain evidence="4 5">DSM 21461</strain>
    </source>
</reference>
<dbReference type="Gene3D" id="2.40.50.90">
    <property type="match status" value="1"/>
</dbReference>
<accession>A0ABS2MHV1</accession>
<dbReference type="PANTHER" id="PTHR30032">
    <property type="entry name" value="N-ACETYLMURAMOYL-L-ALANINE AMIDASE-RELATED"/>
    <property type="match status" value="1"/>
</dbReference>
<keyword evidence="4" id="KW-0378">Hydrolase</keyword>
<dbReference type="PANTHER" id="PTHR30032:SF8">
    <property type="entry name" value="GERMINATION-SPECIFIC N-ACETYLMURAMOYL-L-ALANINE AMIDASE"/>
    <property type="match status" value="1"/>
</dbReference>
<dbReference type="RefSeq" id="WP_205051299.1">
    <property type="nucleotide sequence ID" value="NZ_JAFBDH010000001.1"/>
</dbReference>
<proteinExistence type="predicted"/>
<sequence length="553" mass="60111">MFKKRVMSLLLAGTLIFTPLSTTFAQQEGKDVNVSRISGKNRYETALEISRKSFTSSDYAVVASGEDFPDALAGGQLAIQQNAPILLVSKTGVSSTVSSEIKRLGVKHIYLLGGTSLISKSIEKELKSQVKTVERLAGKNRYETANEIFKAVLKNNLNGQTKEQVSSETWKVDGTNFPDALTAAPFIGKLNTNRNENLDIVFLGLQPKDVVLKGENAIGGKSSVKGNALKRLAGTNRYETATLIAKEYTSQVGGSVDTVYLANGLSYPDALASAPAVAKNNSVLLLTESGKLSQATKTYLESAGIKNVVILGGESSVSANVVKQIKGEEKPKENPKDVLYPVTRVVDGDTIVVNINGKDEKVRLIGVDTPESVHPDKNRNTEFGKVASNFTKNLLKGKSVKLEFDVQQRDKYGRLLAYVYIEGKMVNKELLIAGMAKVATFPPNVKYVEKFRALEKTARDAKVGIWEDSSPLETPNPDQGKNPGKKNPNKPGGYKNPNDPAYLYAKGRIIGNKNSMIFHLPGNQGYKKVAMRNAVFFNTIAEAKAAGFRQAKR</sequence>
<dbReference type="PROSITE" id="PS01284">
    <property type="entry name" value="TNASE_2"/>
    <property type="match status" value="1"/>
</dbReference>
<dbReference type="Gene3D" id="3.40.50.12090">
    <property type="match status" value="2"/>
</dbReference>
<feature type="signal peptide" evidence="2">
    <location>
        <begin position="1"/>
        <end position="25"/>
    </location>
</feature>
<dbReference type="CDD" id="cd00175">
    <property type="entry name" value="SNc"/>
    <property type="match status" value="1"/>
</dbReference>
<evidence type="ECO:0000256" key="2">
    <source>
        <dbReference type="SAM" id="SignalP"/>
    </source>
</evidence>
<keyword evidence="2" id="KW-0732">Signal</keyword>
<dbReference type="SUPFAM" id="SSF50199">
    <property type="entry name" value="Staphylococcal nuclease"/>
    <property type="match status" value="1"/>
</dbReference>